<organism evidence="2">
    <name type="scientific">Salvia splendens</name>
    <name type="common">Scarlet sage</name>
    <dbReference type="NCBI Taxonomy" id="180675"/>
    <lineage>
        <taxon>Eukaryota</taxon>
        <taxon>Viridiplantae</taxon>
        <taxon>Streptophyta</taxon>
        <taxon>Embryophyta</taxon>
        <taxon>Tracheophyta</taxon>
        <taxon>Spermatophyta</taxon>
        <taxon>Magnoliopsida</taxon>
        <taxon>eudicotyledons</taxon>
        <taxon>Gunneridae</taxon>
        <taxon>Pentapetalae</taxon>
        <taxon>asterids</taxon>
        <taxon>lamiids</taxon>
        <taxon>Lamiales</taxon>
        <taxon>Lamiaceae</taxon>
        <taxon>Nepetoideae</taxon>
        <taxon>Mentheae</taxon>
        <taxon>Salviinae</taxon>
        <taxon>Salvia</taxon>
        <taxon>Salvia subgen. Calosphace</taxon>
        <taxon>core Calosphace</taxon>
    </lineage>
</organism>
<gene>
    <name evidence="2" type="ORF">SASPL_135553</name>
</gene>
<feature type="region of interest" description="Disordered" evidence="1">
    <location>
        <begin position="61"/>
        <end position="89"/>
    </location>
</feature>
<sequence>MGNKLHILFIYNAMKSREEEELVMKNECKAVHVVEVQKAQEIESTFGDFSLPQWMFGSCGGSSSKEETALNPKVKEMKTKAKNSPKVETKISDGALKNTWWKKRLDRSYASKTDRKSNTTSYGVT</sequence>
<feature type="compositionally biased region" description="Basic and acidic residues" evidence="1">
    <location>
        <begin position="64"/>
        <end position="89"/>
    </location>
</feature>
<reference evidence="2" key="1">
    <citation type="submission" date="2018-01" db="EMBL/GenBank/DDBJ databases">
        <authorList>
            <person name="Mao J.F."/>
        </authorList>
    </citation>
    <scope>NUCLEOTIDE SEQUENCE</scope>
    <source>
        <strain evidence="2">Huo1</strain>
        <tissue evidence="2">Leaf</tissue>
    </source>
</reference>
<dbReference type="EMBL" id="PNBA02000013">
    <property type="protein sequence ID" value="KAG6403336.1"/>
    <property type="molecule type" value="Genomic_DNA"/>
</dbReference>
<proteinExistence type="predicted"/>
<dbReference type="AlphaFoldDB" id="A0A8X8X0E6"/>
<comment type="caution">
    <text evidence="2">The sequence shown here is derived from an EMBL/GenBank/DDBJ whole genome shotgun (WGS) entry which is preliminary data.</text>
</comment>
<evidence type="ECO:0000313" key="3">
    <source>
        <dbReference type="Proteomes" id="UP000298416"/>
    </source>
</evidence>
<keyword evidence="3" id="KW-1185">Reference proteome</keyword>
<evidence type="ECO:0000256" key="1">
    <source>
        <dbReference type="SAM" id="MobiDB-lite"/>
    </source>
</evidence>
<name>A0A8X8X0E6_SALSN</name>
<accession>A0A8X8X0E6</accession>
<dbReference type="Proteomes" id="UP000298416">
    <property type="component" value="Unassembled WGS sequence"/>
</dbReference>
<protein>
    <submittedName>
        <fullName evidence="2">Uncharacterized protein</fullName>
    </submittedName>
</protein>
<reference evidence="2" key="2">
    <citation type="submission" date="2020-08" db="EMBL/GenBank/DDBJ databases">
        <title>Plant Genome Project.</title>
        <authorList>
            <person name="Zhang R.-G."/>
        </authorList>
    </citation>
    <scope>NUCLEOTIDE SEQUENCE</scope>
    <source>
        <strain evidence="2">Huo1</strain>
        <tissue evidence="2">Leaf</tissue>
    </source>
</reference>
<evidence type="ECO:0000313" key="2">
    <source>
        <dbReference type="EMBL" id="KAG6403336.1"/>
    </source>
</evidence>